<dbReference type="AlphaFoldDB" id="A0A813DSQ2"/>
<sequence length="316" mass="33379">HLLEEASRQIRGALFSAEGESKAQEDSLSPDEGDESPGTPYESRRGSDSRLMSAAGSQGQSRSRASHAGLRLAEDAAPLALQNYEQTLKDFVELAERARTTSVKLNANIRTNTVNSNSLEDLGGLPDDRMPGGHPRSPQSDIADPGGQVLLEGFREEQGRLLEQVQSPRRANQQQQHGAPVPAPFVQRVGAQRPPSPEGSQPMVPLELRVRSVLASGRAPPGSSPQAAAEAEAWFFADGDSDVQPIMGKLVSQSTAGRAASQNAVSNFSFQVPASAHASSLRPASHPAISGTPSLQGALTSRQLTSASDRVREVAG</sequence>
<evidence type="ECO:0000256" key="1">
    <source>
        <dbReference type="SAM" id="MobiDB-lite"/>
    </source>
</evidence>
<name>A0A813DSQ2_POLGL</name>
<accession>A0A813DSQ2</accession>
<feature type="non-terminal residue" evidence="2">
    <location>
        <position position="316"/>
    </location>
</feature>
<feature type="region of interest" description="Disordered" evidence="1">
    <location>
        <begin position="275"/>
        <end position="316"/>
    </location>
</feature>
<feature type="region of interest" description="Disordered" evidence="1">
    <location>
        <begin position="1"/>
        <end position="69"/>
    </location>
</feature>
<organism evidence="2 3">
    <name type="scientific">Polarella glacialis</name>
    <name type="common">Dinoflagellate</name>
    <dbReference type="NCBI Taxonomy" id="89957"/>
    <lineage>
        <taxon>Eukaryota</taxon>
        <taxon>Sar</taxon>
        <taxon>Alveolata</taxon>
        <taxon>Dinophyceae</taxon>
        <taxon>Suessiales</taxon>
        <taxon>Suessiaceae</taxon>
        <taxon>Polarella</taxon>
    </lineage>
</organism>
<gene>
    <name evidence="2" type="ORF">PGLA1383_LOCUS10380</name>
</gene>
<evidence type="ECO:0000313" key="3">
    <source>
        <dbReference type="Proteomes" id="UP000654075"/>
    </source>
</evidence>
<reference evidence="2" key="1">
    <citation type="submission" date="2021-02" db="EMBL/GenBank/DDBJ databases">
        <authorList>
            <person name="Dougan E. K."/>
            <person name="Rhodes N."/>
            <person name="Thang M."/>
            <person name="Chan C."/>
        </authorList>
    </citation>
    <scope>NUCLEOTIDE SEQUENCE</scope>
</reference>
<feature type="non-terminal residue" evidence="2">
    <location>
        <position position="1"/>
    </location>
</feature>
<proteinExistence type="predicted"/>
<feature type="region of interest" description="Disordered" evidence="1">
    <location>
        <begin position="115"/>
        <end position="145"/>
    </location>
</feature>
<feature type="compositionally biased region" description="Polar residues" evidence="1">
    <location>
        <begin position="291"/>
        <end position="308"/>
    </location>
</feature>
<evidence type="ECO:0000313" key="2">
    <source>
        <dbReference type="EMBL" id="CAE8591714.1"/>
    </source>
</evidence>
<dbReference type="Proteomes" id="UP000654075">
    <property type="component" value="Unassembled WGS sequence"/>
</dbReference>
<protein>
    <submittedName>
        <fullName evidence="2">Uncharacterized protein</fullName>
    </submittedName>
</protein>
<keyword evidence="3" id="KW-1185">Reference proteome</keyword>
<dbReference type="EMBL" id="CAJNNV010005143">
    <property type="protein sequence ID" value="CAE8591714.1"/>
    <property type="molecule type" value="Genomic_DNA"/>
</dbReference>
<comment type="caution">
    <text evidence="2">The sequence shown here is derived from an EMBL/GenBank/DDBJ whole genome shotgun (WGS) entry which is preliminary data.</text>
</comment>